<reference evidence="1 2" key="1">
    <citation type="journal article" date="2019" name="Int. J. Syst. Evol. Microbiol.">
        <title>The Global Catalogue of Microorganisms (GCM) 10K type strain sequencing project: providing services to taxonomists for standard genome sequencing and annotation.</title>
        <authorList>
            <consortium name="The Broad Institute Genomics Platform"/>
            <consortium name="The Broad Institute Genome Sequencing Center for Infectious Disease"/>
            <person name="Wu L."/>
            <person name="Ma J."/>
        </authorList>
    </citation>
    <scope>NUCLEOTIDE SEQUENCE [LARGE SCALE GENOMIC DNA]</scope>
    <source>
        <strain evidence="1 2">JCM 12393</strain>
    </source>
</reference>
<accession>A0ABN1Y9F1</accession>
<name>A0ABN1Y9F1_9ACTN</name>
<evidence type="ECO:0000313" key="2">
    <source>
        <dbReference type="Proteomes" id="UP001499863"/>
    </source>
</evidence>
<dbReference type="EMBL" id="BAAAKJ010000240">
    <property type="protein sequence ID" value="GAA1401530.1"/>
    <property type="molecule type" value="Genomic_DNA"/>
</dbReference>
<organism evidence="1 2">
    <name type="scientific">Kitasatospora putterlickiae</name>
    <dbReference type="NCBI Taxonomy" id="221725"/>
    <lineage>
        <taxon>Bacteria</taxon>
        <taxon>Bacillati</taxon>
        <taxon>Actinomycetota</taxon>
        <taxon>Actinomycetes</taxon>
        <taxon>Kitasatosporales</taxon>
        <taxon>Streptomycetaceae</taxon>
        <taxon>Kitasatospora</taxon>
    </lineage>
</organism>
<comment type="caution">
    <text evidence="1">The sequence shown here is derived from an EMBL/GenBank/DDBJ whole genome shotgun (WGS) entry which is preliminary data.</text>
</comment>
<gene>
    <name evidence="1" type="ORF">GCM10009639_43920</name>
</gene>
<evidence type="ECO:0000313" key="1">
    <source>
        <dbReference type="EMBL" id="GAA1401530.1"/>
    </source>
</evidence>
<protein>
    <submittedName>
        <fullName evidence="1">Uncharacterized protein</fullName>
    </submittedName>
</protein>
<keyword evidence="2" id="KW-1185">Reference proteome</keyword>
<sequence>MTLFPPRPGHGTQYADADLTIYDVIEADADMAEEIMEGADDARRAAEGCERLLGHLEALHAKVVELKVPGVLEGMVAALIDHAGTVKARAEAVAETIPAASEAIATAGTNAAARHKPLADAVRDAGHTAPAERDYHNE</sequence>
<dbReference type="RefSeq" id="WP_344338475.1">
    <property type="nucleotide sequence ID" value="NZ_BAAAKJ010000240.1"/>
</dbReference>
<proteinExistence type="predicted"/>
<dbReference type="Proteomes" id="UP001499863">
    <property type="component" value="Unassembled WGS sequence"/>
</dbReference>